<organism evidence="8 9">
    <name type="scientific">Aquimarina litoralis</name>
    <dbReference type="NCBI Taxonomy" id="584605"/>
    <lineage>
        <taxon>Bacteria</taxon>
        <taxon>Pseudomonadati</taxon>
        <taxon>Bacteroidota</taxon>
        <taxon>Flavobacteriia</taxon>
        <taxon>Flavobacteriales</taxon>
        <taxon>Flavobacteriaceae</taxon>
        <taxon>Aquimarina</taxon>
    </lineage>
</organism>
<dbReference type="Pfam" id="PF00875">
    <property type="entry name" value="DNA_photolyase"/>
    <property type="match status" value="1"/>
</dbReference>
<feature type="domain" description="Photolyase/cryptochrome alpha/beta" evidence="7">
    <location>
        <begin position="3"/>
        <end position="137"/>
    </location>
</feature>
<comment type="cofactor">
    <cofactor evidence="6">
        <name>FAD</name>
        <dbReference type="ChEBI" id="CHEBI:57692"/>
    </cofactor>
    <text evidence="6">Binds 1 FAD per subunit.</text>
</comment>
<dbReference type="NCBIfam" id="TIGR02765">
    <property type="entry name" value="crypto_DASH"/>
    <property type="match status" value="1"/>
</dbReference>
<dbReference type="SUPFAM" id="SSF48173">
    <property type="entry name" value="Cryptochrome/photolyase FAD-binding domain"/>
    <property type="match status" value="1"/>
</dbReference>
<accession>A0ABP3U8D9</accession>
<evidence type="ECO:0000256" key="4">
    <source>
        <dbReference type="ARBA" id="ARBA00022827"/>
    </source>
</evidence>
<comment type="similarity">
    <text evidence="1 6">Belongs to the DNA photolyase class-1 family.</text>
</comment>
<dbReference type="PANTHER" id="PTHR11455">
    <property type="entry name" value="CRYPTOCHROME"/>
    <property type="match status" value="1"/>
</dbReference>
<dbReference type="InterPro" id="IPR002081">
    <property type="entry name" value="Cryptochrome/DNA_photolyase_1"/>
</dbReference>
<evidence type="ECO:0000313" key="8">
    <source>
        <dbReference type="EMBL" id="GAA0723899.1"/>
    </source>
</evidence>
<reference evidence="9" key="1">
    <citation type="journal article" date="2019" name="Int. J. Syst. Evol. Microbiol.">
        <title>The Global Catalogue of Microorganisms (GCM) 10K type strain sequencing project: providing services to taxonomists for standard genome sequencing and annotation.</title>
        <authorList>
            <consortium name="The Broad Institute Genomics Platform"/>
            <consortium name="The Broad Institute Genome Sequencing Center for Infectious Disease"/>
            <person name="Wu L."/>
            <person name="Ma J."/>
        </authorList>
    </citation>
    <scope>NUCLEOTIDE SEQUENCE [LARGE SCALE GENOMIC DNA]</scope>
    <source>
        <strain evidence="9">JCM 15974</strain>
    </source>
</reference>
<dbReference type="InterPro" id="IPR014133">
    <property type="entry name" value="Cry_DASH"/>
</dbReference>
<dbReference type="InterPro" id="IPR036134">
    <property type="entry name" value="Crypto/Photolyase_FAD-like_sf"/>
</dbReference>
<evidence type="ECO:0000256" key="2">
    <source>
        <dbReference type="ARBA" id="ARBA00017881"/>
    </source>
</evidence>
<keyword evidence="3 6" id="KW-0285">Flavoprotein</keyword>
<comment type="caution">
    <text evidence="8">The sequence shown here is derived from an EMBL/GenBank/DDBJ whole genome shotgun (WGS) entry which is preliminary data.</text>
</comment>
<comment type="cofactor">
    <cofactor evidence="6">
        <name>(6R)-5,10-methylene-5,6,7,8-tetrahydrofolate</name>
        <dbReference type="ChEBI" id="CHEBI:15636"/>
    </cofactor>
    <text evidence="6">Binds 1 5,10-methenyltetrahydrofolate (MTHF) per subunit.</text>
</comment>
<dbReference type="Gene3D" id="1.10.579.10">
    <property type="entry name" value="DNA Cyclobutane Dipyrimidine Photolyase, subunit A, domain 3"/>
    <property type="match status" value="1"/>
</dbReference>
<dbReference type="InterPro" id="IPR006050">
    <property type="entry name" value="DNA_photolyase_N"/>
</dbReference>
<dbReference type="Proteomes" id="UP001501758">
    <property type="component" value="Unassembled WGS sequence"/>
</dbReference>
<proteinExistence type="inferred from homology"/>
<evidence type="ECO:0000313" key="9">
    <source>
        <dbReference type="Proteomes" id="UP001501758"/>
    </source>
</evidence>
<dbReference type="Pfam" id="PF03441">
    <property type="entry name" value="FAD_binding_7"/>
    <property type="match status" value="1"/>
</dbReference>
<evidence type="ECO:0000256" key="3">
    <source>
        <dbReference type="ARBA" id="ARBA00022630"/>
    </source>
</evidence>
<dbReference type="EMBL" id="BAAAGE010000002">
    <property type="protein sequence ID" value="GAA0723899.1"/>
    <property type="molecule type" value="Genomic_DNA"/>
</dbReference>
<keyword evidence="5 6" id="KW-0157">Chromophore</keyword>
<dbReference type="InterPro" id="IPR005101">
    <property type="entry name" value="Cryptochr/Photolyase_FAD-bd"/>
</dbReference>
<dbReference type="PRINTS" id="PR00147">
    <property type="entry name" value="DNAPHOTLYASE"/>
</dbReference>
<dbReference type="InterPro" id="IPR036155">
    <property type="entry name" value="Crypto/Photolyase_N_sf"/>
</dbReference>
<dbReference type="InterPro" id="IPR014729">
    <property type="entry name" value="Rossmann-like_a/b/a_fold"/>
</dbReference>
<keyword evidence="4 6" id="KW-0274">FAD</keyword>
<protein>
    <recommendedName>
        <fullName evidence="2 6">Cryptochrome DASH</fullName>
    </recommendedName>
</protein>
<keyword evidence="9" id="KW-1185">Reference proteome</keyword>
<evidence type="ECO:0000256" key="1">
    <source>
        <dbReference type="ARBA" id="ARBA00005862"/>
    </source>
</evidence>
<evidence type="ECO:0000256" key="6">
    <source>
        <dbReference type="RuleBase" id="RU367151"/>
    </source>
</evidence>
<dbReference type="PROSITE" id="PS51645">
    <property type="entry name" value="PHR_CRY_ALPHA_BETA"/>
    <property type="match status" value="1"/>
</dbReference>
<dbReference type="Gene3D" id="3.40.50.620">
    <property type="entry name" value="HUPs"/>
    <property type="match status" value="1"/>
</dbReference>
<evidence type="ECO:0000256" key="5">
    <source>
        <dbReference type="ARBA" id="ARBA00022991"/>
    </source>
</evidence>
<dbReference type="SUPFAM" id="SSF52425">
    <property type="entry name" value="Cryptochrome/photolyase, N-terminal domain"/>
    <property type="match status" value="1"/>
</dbReference>
<evidence type="ECO:0000259" key="7">
    <source>
        <dbReference type="PROSITE" id="PS51645"/>
    </source>
</evidence>
<dbReference type="PANTHER" id="PTHR11455:SF22">
    <property type="entry name" value="CRYPTOCHROME DASH"/>
    <property type="match status" value="1"/>
</dbReference>
<gene>
    <name evidence="8" type="ORF">GCM10009430_27830</name>
</gene>
<dbReference type="Gene3D" id="1.25.40.80">
    <property type="match status" value="1"/>
</dbReference>
<sequence>MKRTGLVWFRNDLRVFDNTSLHKATNENDRVIGIFCFDPRLFEVGQFGFKKSGKYRAKFLIESVSDLRENLLKKNISLLVYIKKPEDIMPSLIEDYEVNTIYSQEEWTAEETDTYETVRNAAKSPDVDWVTSYDQFLFDPQDIPFDIQSVPKVFTVFRKKCEKYVQVASEIDISGLEPDNLIENETKIPVLEDLGFETFEVDSRTAFPFLGGESAALKRIQSYFWKTHKLSYYKKTRNGLLGTDYSSKLSAWLANGSISARTIYHRVRDYEKEIEKNQSTYWLIFELIWRDFFKYVSLKHGNDLFKRNGILHKEYSWSQNQEKIEQWIQGETKEPFVNANMIELLHTGWMSNRGRQNVASYFAKELQLDWRIGASYFESSLIDYDVHSNYGNWQYVAGVGNDPRDRKFNIQLQSERYDPQQKFQNLWFQPTLF</sequence>
<comment type="function">
    <text evidence="6">May have a photoreceptor function.</text>
</comment>
<dbReference type="RefSeq" id="WP_343912900.1">
    <property type="nucleotide sequence ID" value="NZ_BAAAGE010000002.1"/>
</dbReference>
<name>A0ABP3U8D9_9FLAO</name>